<reference evidence="3" key="1">
    <citation type="submission" date="2025-08" db="UniProtKB">
        <authorList>
            <consortium name="RefSeq"/>
        </authorList>
    </citation>
    <scope>IDENTIFICATION</scope>
    <source>
        <strain evidence="3">Airmid</strain>
    </source>
</reference>
<dbReference type="AlphaFoldDB" id="A0A6P6YL38"/>
<evidence type="ECO:0000313" key="3">
    <source>
        <dbReference type="RefSeq" id="XP_027206273.1"/>
    </source>
</evidence>
<dbReference type="InParanoid" id="A0A6P6YL38"/>
<sequence>MLLISLILLQLISDCLTVRIVRHWINQSVDSRNYSNSIIMDCDYQYDPEEDIKLVVRWFYNDWPEPIYQWIPGNIDNNRYIGQSIRPYFDMNFQIGDDKFTKYRAIRLMPSSQSQSQSQSQSTLSFDLELSGNYTCVISSIMSQDSRQGQLIFYVPPEKFEFNIFSNGGRLNFPTNFNNNDNNLSADDDNNDDDDRPMVRCQAHNVYPKPLLSFSELIADDTISTMTINQHQSSPYSQFKQTFPRINVQTIISNESNQNQPQTKQLYTSWFEYRLKIDSIKVGTIFECRLEIPTTNYIRKKRIKLIYPSTYLNGLPSSQSTMTTTMLDNNNRWSRQYGIGGGQTKQLTDYQAQLHHNQQRNWASHNNHNHQFNLIMTLSMIMIISWLNHCF</sequence>
<dbReference type="Proteomes" id="UP000515146">
    <property type="component" value="Unplaced"/>
</dbReference>
<feature type="chain" id="PRO_5027703337" evidence="1">
    <location>
        <begin position="18"/>
        <end position="391"/>
    </location>
</feature>
<keyword evidence="2" id="KW-1185">Reference proteome</keyword>
<dbReference type="PANTHER" id="PTHR21261">
    <property type="entry name" value="BEAT PROTEIN"/>
    <property type="match status" value="1"/>
</dbReference>
<organism evidence="2 3">
    <name type="scientific">Dermatophagoides pteronyssinus</name>
    <name type="common">European house dust mite</name>
    <dbReference type="NCBI Taxonomy" id="6956"/>
    <lineage>
        <taxon>Eukaryota</taxon>
        <taxon>Metazoa</taxon>
        <taxon>Ecdysozoa</taxon>
        <taxon>Arthropoda</taxon>
        <taxon>Chelicerata</taxon>
        <taxon>Arachnida</taxon>
        <taxon>Acari</taxon>
        <taxon>Acariformes</taxon>
        <taxon>Sarcoptiformes</taxon>
        <taxon>Astigmata</taxon>
        <taxon>Psoroptidia</taxon>
        <taxon>Analgoidea</taxon>
        <taxon>Pyroglyphidae</taxon>
        <taxon>Dermatophagoidinae</taxon>
        <taxon>Dermatophagoides</taxon>
    </lineage>
</organism>
<gene>
    <name evidence="3" type="primary">LOC113799778</name>
</gene>
<evidence type="ECO:0000256" key="1">
    <source>
        <dbReference type="SAM" id="SignalP"/>
    </source>
</evidence>
<dbReference type="FunCoup" id="A0A6P6YL38">
    <property type="interactions" value="10"/>
</dbReference>
<dbReference type="OMA" id="DSEDQIM"/>
<dbReference type="KEGG" id="dpte:113799778"/>
<proteinExistence type="predicted"/>
<evidence type="ECO:0000313" key="2">
    <source>
        <dbReference type="Proteomes" id="UP000515146"/>
    </source>
</evidence>
<dbReference type="RefSeq" id="XP_027206273.1">
    <property type="nucleotide sequence ID" value="XM_027350472.1"/>
</dbReference>
<name>A0A6P6YL38_DERPT</name>
<dbReference type="OrthoDB" id="6478865at2759"/>
<dbReference type="PANTHER" id="PTHR21261:SF2">
    <property type="entry name" value="GH04238P-RELATED"/>
    <property type="match status" value="1"/>
</dbReference>
<feature type="signal peptide" evidence="1">
    <location>
        <begin position="1"/>
        <end position="17"/>
    </location>
</feature>
<accession>A0A6P6YL38</accession>
<protein>
    <submittedName>
        <fullName evidence="3">Uncharacterized protein LOC113799778</fullName>
    </submittedName>
</protein>
<keyword evidence="1" id="KW-0732">Signal</keyword>